<evidence type="ECO:0000313" key="3">
    <source>
        <dbReference type="Proteomes" id="UP000000641"/>
    </source>
</evidence>
<evidence type="ECO:0000256" key="1">
    <source>
        <dbReference type="SAM" id="Coils"/>
    </source>
</evidence>
<dbReference type="HOGENOM" id="CLU_1217641_0_0_2"/>
<protein>
    <submittedName>
        <fullName evidence="2">Uncharacterized protein</fullName>
    </submittedName>
</protein>
<dbReference type="KEGG" id="tpe:Tpen_0731"/>
<dbReference type="AlphaFoldDB" id="A1RY53"/>
<gene>
    <name evidence="2" type="ordered locus">Tpen_0731</name>
</gene>
<feature type="coiled-coil region" evidence="1">
    <location>
        <begin position="163"/>
        <end position="197"/>
    </location>
</feature>
<dbReference type="GeneID" id="4600851"/>
<accession>A1RY53</accession>
<keyword evidence="1" id="KW-0175">Coiled coil</keyword>
<organism evidence="2 3">
    <name type="scientific">Thermofilum pendens (strain DSM 2475 / Hrk 5)</name>
    <dbReference type="NCBI Taxonomy" id="368408"/>
    <lineage>
        <taxon>Archaea</taxon>
        <taxon>Thermoproteota</taxon>
        <taxon>Thermoprotei</taxon>
        <taxon>Thermofilales</taxon>
        <taxon>Thermofilaceae</taxon>
        <taxon>Thermofilum</taxon>
    </lineage>
</organism>
<keyword evidence="3" id="KW-1185">Reference proteome</keyword>
<dbReference type="Proteomes" id="UP000000641">
    <property type="component" value="Chromosome"/>
</dbReference>
<dbReference type="RefSeq" id="WP_011752398.1">
    <property type="nucleotide sequence ID" value="NC_008698.1"/>
</dbReference>
<sequence>MAREVCPGLYKDQRGKFYCRYAGGAEVDPAFMPCLLEYWECPYYQQAKKAEEAKPKAEEVVVPVEAKPPETPRETAAVAPAPPVAAEEHASLVSEAEALIERAGELARIWEEYDRAAREVVERWEDVRERISRELAGVDATITAYVDELERLEKMRESGVIGEEEYGELKASLERRLAEKNKEREELSRVLADLDRVVLPHFKRVKVAEVKPEIAKLKVALAKLEERFKSGGISEEVYEKLRSELEERIKRLEKIKEEVE</sequence>
<proteinExistence type="predicted"/>
<dbReference type="OrthoDB" id="31453at2157"/>
<evidence type="ECO:0000313" key="2">
    <source>
        <dbReference type="EMBL" id="ABL78133.1"/>
    </source>
</evidence>
<reference evidence="3" key="1">
    <citation type="journal article" date="2008" name="J. Bacteriol.">
        <title>Genome sequence of Thermofilum pendens reveals an exceptional loss of biosynthetic pathways without genome reduction.</title>
        <authorList>
            <person name="Anderson I."/>
            <person name="Rodriguez J."/>
            <person name="Susanti D."/>
            <person name="Porat I."/>
            <person name="Reich C."/>
            <person name="Ulrich L.E."/>
            <person name="Elkins J.G."/>
            <person name="Mavromatis K."/>
            <person name="Lykidis A."/>
            <person name="Kim E."/>
            <person name="Thompson L.S."/>
            <person name="Nolan M."/>
            <person name="Land M."/>
            <person name="Copeland A."/>
            <person name="Lapidus A."/>
            <person name="Lucas S."/>
            <person name="Detter C."/>
            <person name="Zhulin I.B."/>
            <person name="Olsen G.J."/>
            <person name="Whitman W."/>
            <person name="Mukhopadhyay B."/>
            <person name="Bristow J."/>
            <person name="Kyrpides N."/>
        </authorList>
    </citation>
    <scope>NUCLEOTIDE SEQUENCE [LARGE SCALE GENOMIC DNA]</scope>
    <source>
        <strain evidence="3">DSM 2475 / Hrk 5</strain>
    </source>
</reference>
<name>A1RY53_THEPD</name>
<dbReference type="EMBL" id="CP000505">
    <property type="protein sequence ID" value="ABL78133.1"/>
    <property type="molecule type" value="Genomic_DNA"/>
</dbReference>
<dbReference type="eggNOG" id="arCOG03733">
    <property type="taxonomic scope" value="Archaea"/>
</dbReference>
<dbReference type="EnsemblBacteria" id="ABL78133">
    <property type="protein sequence ID" value="ABL78133"/>
    <property type="gene ID" value="Tpen_0731"/>
</dbReference>